<keyword evidence="2" id="KW-1185">Reference proteome</keyword>
<comment type="caution">
    <text evidence="1">The sequence shown here is derived from an EMBL/GenBank/DDBJ whole genome shotgun (WGS) entry which is preliminary data.</text>
</comment>
<sequence>MRRVSINPGKVAWSGENPGIYLKTDPRGTYTTLALFFRVVLSPHGRGHAALVIGAPDVAKGWPDVPNLILTDNQLMMRWIVDGWVRKMPTFLGKAGLGAMTWLDCDSVEKRPGDLRSRYSETLRGSGVTVQMIWRDMGPPLPVEVTKENSATKEHEMYSVFLEAREAQVIVNGTALAGAVAERQFFGRTMSTAFLAFSETWVTPMPATRPGDA</sequence>
<reference evidence="1 2" key="1">
    <citation type="submission" date="2022-10" db="EMBL/GenBank/DDBJ databases">
        <title>Defluviimonas sp. nov., isolated from ocean surface water.</title>
        <authorList>
            <person name="He W."/>
            <person name="Wang L."/>
            <person name="Zhang D.-F."/>
        </authorList>
    </citation>
    <scope>NUCLEOTIDE SEQUENCE [LARGE SCALE GENOMIC DNA]</scope>
    <source>
        <strain evidence="1 2">WL0075</strain>
    </source>
</reference>
<organism evidence="1 2">
    <name type="scientific">Albidovulum sediminicola</name>
    <dbReference type="NCBI Taxonomy" id="2984331"/>
    <lineage>
        <taxon>Bacteria</taxon>
        <taxon>Pseudomonadati</taxon>
        <taxon>Pseudomonadota</taxon>
        <taxon>Alphaproteobacteria</taxon>
        <taxon>Rhodobacterales</taxon>
        <taxon>Paracoccaceae</taxon>
        <taxon>Albidovulum</taxon>
    </lineage>
</organism>
<dbReference type="Proteomes" id="UP001652503">
    <property type="component" value="Unassembled WGS sequence"/>
</dbReference>
<evidence type="ECO:0000313" key="2">
    <source>
        <dbReference type="Proteomes" id="UP001652503"/>
    </source>
</evidence>
<proteinExistence type="predicted"/>
<gene>
    <name evidence="1" type="ORF">OE647_16770</name>
</gene>
<dbReference type="EMBL" id="JAOWLA010000018">
    <property type="protein sequence ID" value="MCV2866372.1"/>
    <property type="molecule type" value="Genomic_DNA"/>
</dbReference>
<dbReference type="RefSeq" id="WP_263722907.1">
    <property type="nucleotide sequence ID" value="NZ_JAOWLA010000018.1"/>
</dbReference>
<protein>
    <submittedName>
        <fullName evidence="1">Uncharacterized protein</fullName>
    </submittedName>
</protein>
<accession>A0ABT2Z5J4</accession>
<name>A0ABT2Z5J4_9RHOB</name>
<evidence type="ECO:0000313" key="1">
    <source>
        <dbReference type="EMBL" id="MCV2866372.1"/>
    </source>
</evidence>